<keyword evidence="2" id="KW-1133">Transmembrane helix</keyword>
<feature type="non-terminal residue" evidence="3">
    <location>
        <position position="1"/>
    </location>
</feature>
<dbReference type="Proteomes" id="UP000257109">
    <property type="component" value="Unassembled WGS sequence"/>
</dbReference>
<evidence type="ECO:0000256" key="1">
    <source>
        <dbReference type="SAM" id="MobiDB-lite"/>
    </source>
</evidence>
<dbReference type="InterPro" id="IPR053134">
    <property type="entry name" value="RNA-dir_DNA_polymerase"/>
</dbReference>
<feature type="transmembrane region" description="Helical" evidence="2">
    <location>
        <begin position="12"/>
        <end position="31"/>
    </location>
</feature>
<dbReference type="Gene3D" id="3.30.70.270">
    <property type="match status" value="1"/>
</dbReference>
<feature type="compositionally biased region" description="Polar residues" evidence="1">
    <location>
        <begin position="82"/>
        <end position="95"/>
    </location>
</feature>
<evidence type="ECO:0000256" key="2">
    <source>
        <dbReference type="SAM" id="Phobius"/>
    </source>
</evidence>
<reference evidence="3" key="1">
    <citation type="submission" date="2018-05" db="EMBL/GenBank/DDBJ databases">
        <title>Draft genome of Mucuna pruriens seed.</title>
        <authorList>
            <person name="Nnadi N.E."/>
            <person name="Vos R."/>
            <person name="Hasami M.H."/>
            <person name="Devisetty U.K."/>
            <person name="Aguiy J.C."/>
        </authorList>
    </citation>
    <scope>NUCLEOTIDE SEQUENCE [LARGE SCALE GENOMIC DNA]</scope>
    <source>
        <strain evidence="3">JCA_2017</strain>
    </source>
</reference>
<dbReference type="PANTHER" id="PTHR24559:SF444">
    <property type="entry name" value="REVERSE TRANSCRIPTASE DOMAIN-CONTAINING PROTEIN"/>
    <property type="match status" value="1"/>
</dbReference>
<keyword evidence="4" id="KW-1185">Reference proteome</keyword>
<protein>
    <submittedName>
        <fullName evidence="3">Uncharacterized protein</fullName>
    </submittedName>
</protein>
<dbReference type="InterPro" id="IPR043502">
    <property type="entry name" value="DNA/RNA_pol_sf"/>
</dbReference>
<proteinExistence type="predicted"/>
<keyword evidence="2" id="KW-0812">Transmembrane</keyword>
<name>A0A371EE45_MUCPR</name>
<organism evidence="3 4">
    <name type="scientific">Mucuna pruriens</name>
    <name type="common">Velvet bean</name>
    <name type="synonym">Dolichos pruriens</name>
    <dbReference type="NCBI Taxonomy" id="157652"/>
    <lineage>
        <taxon>Eukaryota</taxon>
        <taxon>Viridiplantae</taxon>
        <taxon>Streptophyta</taxon>
        <taxon>Embryophyta</taxon>
        <taxon>Tracheophyta</taxon>
        <taxon>Spermatophyta</taxon>
        <taxon>Magnoliopsida</taxon>
        <taxon>eudicotyledons</taxon>
        <taxon>Gunneridae</taxon>
        <taxon>Pentapetalae</taxon>
        <taxon>rosids</taxon>
        <taxon>fabids</taxon>
        <taxon>Fabales</taxon>
        <taxon>Fabaceae</taxon>
        <taxon>Papilionoideae</taxon>
        <taxon>50 kb inversion clade</taxon>
        <taxon>NPAAA clade</taxon>
        <taxon>indigoferoid/millettioid clade</taxon>
        <taxon>Phaseoleae</taxon>
        <taxon>Mucuna</taxon>
    </lineage>
</organism>
<dbReference type="InterPro" id="IPR043128">
    <property type="entry name" value="Rev_trsase/Diguanyl_cyclase"/>
</dbReference>
<dbReference type="EMBL" id="QJKJ01014444">
    <property type="protein sequence ID" value="RDX64313.1"/>
    <property type="molecule type" value="Genomic_DNA"/>
</dbReference>
<gene>
    <name evidence="3" type="ORF">CR513_57143</name>
</gene>
<feature type="region of interest" description="Disordered" evidence="1">
    <location>
        <begin position="80"/>
        <end position="112"/>
    </location>
</feature>
<comment type="caution">
    <text evidence="3">The sequence shown here is derived from an EMBL/GenBank/DDBJ whole genome shotgun (WGS) entry which is preliminary data.</text>
</comment>
<evidence type="ECO:0000313" key="4">
    <source>
        <dbReference type="Proteomes" id="UP000257109"/>
    </source>
</evidence>
<dbReference type="SUPFAM" id="SSF56672">
    <property type="entry name" value="DNA/RNA polymerases"/>
    <property type="match status" value="1"/>
</dbReference>
<accession>A0A371EE45</accession>
<keyword evidence="2" id="KW-0472">Membrane</keyword>
<evidence type="ECO:0000313" key="3">
    <source>
        <dbReference type="EMBL" id="RDX64313.1"/>
    </source>
</evidence>
<sequence length="250" mass="27759">MTFDTRPDPKTIIVRFTVVNAWISYNMILVVSTPNLCMKYPIASQVGIVCLTNVLLVDVLRLTGPCPFLILGSTPKSRGFEASTNGRFEGSSNRPKSIGKKEDRGSSKSGSREAANMFPFRELGHLCLVARGQARNKPQLPLPSSIYWARDSPYVPREKEAWRGKEEGSKGGDGQVVSDTLHKGSLMSNLAIQYGDGQKSNGKWRVCTNYTNLNKVCPKDPYLLPSIDRLVNGDSGYMFISFMNTYSKYN</sequence>
<dbReference type="AlphaFoldDB" id="A0A371EE45"/>
<dbReference type="PANTHER" id="PTHR24559">
    <property type="entry name" value="TRANSPOSON TY3-I GAG-POL POLYPROTEIN"/>
    <property type="match status" value="1"/>
</dbReference>